<feature type="compositionally biased region" description="Acidic residues" evidence="7">
    <location>
        <begin position="60"/>
        <end position="72"/>
    </location>
</feature>
<dbReference type="PROSITE" id="PS50011">
    <property type="entry name" value="PROTEIN_KINASE_DOM"/>
    <property type="match status" value="1"/>
</dbReference>
<dbReference type="Proteomes" id="UP000812966">
    <property type="component" value="Unassembled WGS sequence"/>
</dbReference>
<dbReference type="Gene3D" id="1.10.510.10">
    <property type="entry name" value="Transferase(Phosphotransferase) domain 1"/>
    <property type="match status" value="1"/>
</dbReference>
<gene>
    <name evidence="9" type="ORF">FFLO_05892</name>
</gene>
<keyword evidence="5 6" id="KW-0067">ATP-binding</keyword>
<dbReference type="InterPro" id="IPR051175">
    <property type="entry name" value="CLK_kinases"/>
</dbReference>
<evidence type="ECO:0000259" key="8">
    <source>
        <dbReference type="PROSITE" id="PS50011"/>
    </source>
</evidence>
<keyword evidence="10" id="KW-1185">Reference proteome</keyword>
<protein>
    <recommendedName>
        <fullName evidence="8">Protein kinase domain-containing protein</fullName>
    </recommendedName>
</protein>
<dbReference type="InterPro" id="IPR017441">
    <property type="entry name" value="Protein_kinase_ATP_BS"/>
</dbReference>
<feature type="compositionally biased region" description="Acidic residues" evidence="7">
    <location>
        <begin position="452"/>
        <end position="463"/>
    </location>
</feature>
<evidence type="ECO:0000256" key="5">
    <source>
        <dbReference type="ARBA" id="ARBA00022840"/>
    </source>
</evidence>
<feature type="domain" description="Protein kinase" evidence="8">
    <location>
        <begin position="79"/>
        <end position="439"/>
    </location>
</feature>
<comment type="caution">
    <text evidence="9">The sequence shown here is derived from an EMBL/GenBank/DDBJ whole genome shotgun (WGS) entry which is preliminary data.</text>
</comment>
<dbReference type="Pfam" id="PF00069">
    <property type="entry name" value="Pkinase"/>
    <property type="match status" value="1"/>
</dbReference>
<dbReference type="PANTHER" id="PTHR45646">
    <property type="entry name" value="SERINE/THREONINE-PROTEIN KINASE DOA-RELATED"/>
    <property type="match status" value="1"/>
</dbReference>
<keyword evidence="4" id="KW-0418">Kinase</keyword>
<dbReference type="EMBL" id="JABELV010000164">
    <property type="protein sequence ID" value="KAG7528859.1"/>
    <property type="molecule type" value="Genomic_DNA"/>
</dbReference>
<feature type="compositionally biased region" description="Polar residues" evidence="7">
    <location>
        <begin position="508"/>
        <end position="521"/>
    </location>
</feature>
<name>A0A8K0JI99_9TREE</name>
<evidence type="ECO:0000256" key="1">
    <source>
        <dbReference type="ARBA" id="ARBA00022527"/>
    </source>
</evidence>
<accession>A0A8K0JI99</accession>
<organism evidence="9 10">
    <name type="scientific">Filobasidium floriforme</name>
    <dbReference type="NCBI Taxonomy" id="5210"/>
    <lineage>
        <taxon>Eukaryota</taxon>
        <taxon>Fungi</taxon>
        <taxon>Dikarya</taxon>
        <taxon>Basidiomycota</taxon>
        <taxon>Agaricomycotina</taxon>
        <taxon>Tremellomycetes</taxon>
        <taxon>Filobasidiales</taxon>
        <taxon>Filobasidiaceae</taxon>
        <taxon>Filobasidium</taxon>
    </lineage>
</organism>
<reference evidence="9" key="1">
    <citation type="submission" date="2020-04" db="EMBL/GenBank/DDBJ databases">
        <title>Analysis of mating type loci in Filobasidium floriforme.</title>
        <authorList>
            <person name="Nowrousian M."/>
        </authorList>
    </citation>
    <scope>NUCLEOTIDE SEQUENCE</scope>
    <source>
        <strain evidence="9">CBS 6242</strain>
    </source>
</reference>
<evidence type="ECO:0000313" key="9">
    <source>
        <dbReference type="EMBL" id="KAG7528859.1"/>
    </source>
</evidence>
<dbReference type="Gene3D" id="3.30.200.20">
    <property type="entry name" value="Phosphorylase Kinase, domain 1"/>
    <property type="match status" value="1"/>
</dbReference>
<evidence type="ECO:0000256" key="6">
    <source>
        <dbReference type="PROSITE-ProRule" id="PRU10141"/>
    </source>
</evidence>
<dbReference type="InterPro" id="IPR011009">
    <property type="entry name" value="Kinase-like_dom_sf"/>
</dbReference>
<dbReference type="SUPFAM" id="SSF56112">
    <property type="entry name" value="Protein kinase-like (PK-like)"/>
    <property type="match status" value="1"/>
</dbReference>
<evidence type="ECO:0000256" key="7">
    <source>
        <dbReference type="SAM" id="MobiDB-lite"/>
    </source>
</evidence>
<feature type="region of interest" description="Disordered" evidence="7">
    <location>
        <begin position="45"/>
        <end position="72"/>
    </location>
</feature>
<evidence type="ECO:0000256" key="2">
    <source>
        <dbReference type="ARBA" id="ARBA00022679"/>
    </source>
</evidence>
<dbReference type="PROSITE" id="PS00107">
    <property type="entry name" value="PROTEIN_KINASE_ATP"/>
    <property type="match status" value="1"/>
</dbReference>
<dbReference type="PANTHER" id="PTHR45646:SF11">
    <property type="entry name" value="SERINE_THREONINE-PROTEIN KINASE DOA"/>
    <property type="match status" value="1"/>
</dbReference>
<feature type="binding site" evidence="6">
    <location>
        <position position="108"/>
    </location>
    <ligand>
        <name>ATP</name>
        <dbReference type="ChEBI" id="CHEBI:30616"/>
    </ligand>
</feature>
<feature type="compositionally biased region" description="Basic and acidic residues" evidence="7">
    <location>
        <begin position="45"/>
        <end position="59"/>
    </location>
</feature>
<keyword evidence="3 6" id="KW-0547">Nucleotide-binding</keyword>
<dbReference type="GO" id="GO:0005634">
    <property type="term" value="C:nucleus"/>
    <property type="evidence" value="ECO:0007669"/>
    <property type="project" value="TreeGrafter"/>
</dbReference>
<dbReference type="GO" id="GO:0004674">
    <property type="term" value="F:protein serine/threonine kinase activity"/>
    <property type="evidence" value="ECO:0007669"/>
    <property type="project" value="UniProtKB-KW"/>
</dbReference>
<dbReference type="AlphaFoldDB" id="A0A8K0JI99"/>
<sequence>MYRPSLSCNENIEHWSDKRYWDKGIGAQIGIGSQAILRQFEEEREKKRQLRESREKTEGSVDDDESDDEYEKDEIPGKWVVIRKIGVGNNSNAWLAKDNLSGQVVALKIPARAGYTEPPTEKDVLLKLSHRYSQPALVKPGLANLIRLYECTPVQPGWGAEALVLEPLSISMEGLVELLKTEGTQIPIDFARKTARGLTEGIRYMHEEMSLIYLGCKPANVLFRVPDMQRHVQQEMEAVPSPRPYQAIKIQPIGMGLWDDPDRQREFFEHATVVMTDFGRSQWEHKKEGYPVLNRRMCPPEYWVQLELTRGKPLDMHWGRPVDIWTIGTTMAFMLLGVDMLCSRGGRRQALRDIAAEICGFSHKFVKDFPKVRDILDRKGKFRGYPMPGDEVGAGLIWDLKQCVTAGDLEGTYAFLRKCLTIRPKMRPTASELLKHPWLNLDGPSDKKAEDEMNLDSECEVSESSDSSCEHDSDGSLVDNAMSVSSSGADTPLDSEQMVIDQVDQDMEVSTSDVSCPGSAS</sequence>
<evidence type="ECO:0000256" key="3">
    <source>
        <dbReference type="ARBA" id="ARBA00022741"/>
    </source>
</evidence>
<dbReference type="InterPro" id="IPR000719">
    <property type="entry name" value="Prot_kinase_dom"/>
</dbReference>
<evidence type="ECO:0000256" key="4">
    <source>
        <dbReference type="ARBA" id="ARBA00022777"/>
    </source>
</evidence>
<keyword evidence="1" id="KW-0723">Serine/threonine-protein kinase</keyword>
<feature type="region of interest" description="Disordered" evidence="7">
    <location>
        <begin position="437"/>
        <end position="521"/>
    </location>
</feature>
<evidence type="ECO:0000313" key="10">
    <source>
        <dbReference type="Proteomes" id="UP000812966"/>
    </source>
</evidence>
<dbReference type="GO" id="GO:0005524">
    <property type="term" value="F:ATP binding"/>
    <property type="evidence" value="ECO:0007669"/>
    <property type="project" value="UniProtKB-UniRule"/>
</dbReference>
<dbReference type="SMART" id="SM00220">
    <property type="entry name" value="S_TKc"/>
    <property type="match status" value="1"/>
</dbReference>
<proteinExistence type="predicted"/>
<keyword evidence="2" id="KW-0808">Transferase</keyword>